<sequence>MSEPSPELRWAPIEPKPRNRGRIWLIVGLAIAGLAVLAILLILLLPRGESPTPGVSGSPSPAATASPDPSSTTTPSSSPTRTPEITPPAPTDPSLENFRAQVGGWLGAADRGLDIVSSSDAQDAVSVIDSLQMDAQRLSDARPPASIDQMWRDGVTAYGQTLSDLRTAASAGNETKAAVAAARASAHELQSLLGL</sequence>
<accession>T5KMI0</accession>
<feature type="region of interest" description="Disordered" evidence="1">
    <location>
        <begin position="50"/>
        <end position="97"/>
    </location>
</feature>
<dbReference type="RefSeq" id="WP_021199823.1">
    <property type="nucleotide sequence ID" value="NZ_ATAO01000184.1"/>
</dbReference>
<dbReference type="Proteomes" id="UP000016033">
    <property type="component" value="Unassembled WGS sequence"/>
</dbReference>
<evidence type="ECO:0000313" key="4">
    <source>
        <dbReference type="Proteomes" id="UP000016033"/>
    </source>
</evidence>
<gene>
    <name evidence="3" type="ORF">L687_00755</name>
</gene>
<name>T5KMI0_MICMQ</name>
<feature type="compositionally biased region" description="Low complexity" evidence="1">
    <location>
        <begin position="50"/>
        <end position="84"/>
    </location>
</feature>
<evidence type="ECO:0000313" key="3">
    <source>
        <dbReference type="EMBL" id="EQM76992.1"/>
    </source>
</evidence>
<dbReference type="PATRIC" id="fig|1333857.3.peg.1860"/>
<organism evidence="3 4">
    <name type="scientific">Microbacterium maritypicum MF109</name>
    <dbReference type="NCBI Taxonomy" id="1333857"/>
    <lineage>
        <taxon>Bacteria</taxon>
        <taxon>Bacillati</taxon>
        <taxon>Actinomycetota</taxon>
        <taxon>Actinomycetes</taxon>
        <taxon>Micrococcales</taxon>
        <taxon>Microbacteriaceae</taxon>
        <taxon>Microbacterium</taxon>
    </lineage>
</organism>
<evidence type="ECO:0000256" key="2">
    <source>
        <dbReference type="SAM" id="Phobius"/>
    </source>
</evidence>
<dbReference type="AlphaFoldDB" id="T5KMI0"/>
<feature type="transmembrane region" description="Helical" evidence="2">
    <location>
        <begin position="23"/>
        <end position="45"/>
    </location>
</feature>
<keyword evidence="2" id="KW-0812">Transmembrane</keyword>
<keyword evidence="2" id="KW-1133">Transmembrane helix</keyword>
<keyword evidence="2" id="KW-0472">Membrane</keyword>
<comment type="caution">
    <text evidence="3">The sequence shown here is derived from an EMBL/GenBank/DDBJ whole genome shotgun (WGS) entry which is preliminary data.</text>
</comment>
<reference evidence="3 4" key="1">
    <citation type="journal article" date="2013" name="Genome Announc.">
        <title>Whole-genome sequences of five oyster-associated bacteria show potential for crude oil hydrocarbon degradation.</title>
        <authorList>
            <person name="Chauhan A."/>
            <person name="Green S."/>
            <person name="Pathak A."/>
            <person name="Thomas J."/>
            <person name="Venkatramanan R."/>
        </authorList>
    </citation>
    <scope>NUCLEOTIDE SEQUENCE [LARGE SCALE GENOMIC DNA]</scope>
    <source>
        <strain evidence="3 4">MF109</strain>
    </source>
</reference>
<proteinExistence type="predicted"/>
<dbReference type="EMBL" id="ATAO01000184">
    <property type="protein sequence ID" value="EQM76992.1"/>
    <property type="molecule type" value="Genomic_DNA"/>
</dbReference>
<evidence type="ECO:0000256" key="1">
    <source>
        <dbReference type="SAM" id="MobiDB-lite"/>
    </source>
</evidence>
<protein>
    <submittedName>
        <fullName evidence="3">Uncharacterized protein</fullName>
    </submittedName>
</protein>